<dbReference type="STRING" id="1295533.A0A1E3HKZ0"/>
<dbReference type="InterPro" id="IPR047544">
    <property type="entry name" value="RING-HC_RBR_RNF216"/>
</dbReference>
<dbReference type="PROSITE" id="PS51873">
    <property type="entry name" value="TRIAD"/>
    <property type="match status" value="1"/>
</dbReference>
<evidence type="ECO:0000256" key="3">
    <source>
        <dbReference type="ARBA" id="ARBA00022723"/>
    </source>
</evidence>
<evidence type="ECO:0000256" key="5">
    <source>
        <dbReference type="ARBA" id="ARBA00022771"/>
    </source>
</evidence>
<keyword evidence="2" id="KW-0808">Transferase</keyword>
<evidence type="ECO:0000256" key="8">
    <source>
        <dbReference type="SAM" id="MobiDB-lite"/>
    </source>
</evidence>
<dbReference type="InterPro" id="IPR047546">
    <property type="entry name" value="Rcat_RBR_RNF216"/>
</dbReference>
<proteinExistence type="predicted"/>
<keyword evidence="11" id="KW-1185">Reference proteome</keyword>
<dbReference type="CDD" id="cd16630">
    <property type="entry name" value="RING-HC_RBR_RNF216"/>
    <property type="match status" value="1"/>
</dbReference>
<dbReference type="EMBL" id="AWGJ01000008">
    <property type="protein sequence ID" value="ODN76997.1"/>
    <property type="molecule type" value="Genomic_DNA"/>
</dbReference>
<feature type="region of interest" description="Disordered" evidence="8">
    <location>
        <begin position="117"/>
        <end position="218"/>
    </location>
</feature>
<dbReference type="CDD" id="cd20339">
    <property type="entry name" value="BRcat_RBR_RNF216"/>
    <property type="match status" value="1"/>
</dbReference>
<dbReference type="SUPFAM" id="SSF57850">
    <property type="entry name" value="RING/U-box"/>
    <property type="match status" value="2"/>
</dbReference>
<dbReference type="AlphaFoldDB" id="A0A1E3HKZ0"/>
<evidence type="ECO:0000256" key="4">
    <source>
        <dbReference type="ARBA" id="ARBA00022737"/>
    </source>
</evidence>
<accession>A0A1E3HKZ0</accession>
<evidence type="ECO:0000256" key="2">
    <source>
        <dbReference type="ARBA" id="ARBA00022679"/>
    </source>
</evidence>
<evidence type="ECO:0000259" key="9">
    <source>
        <dbReference type="PROSITE" id="PS51873"/>
    </source>
</evidence>
<keyword evidence="3" id="KW-0479">Metal-binding</keyword>
<dbReference type="GO" id="GO:0008270">
    <property type="term" value="F:zinc ion binding"/>
    <property type="evidence" value="ECO:0007669"/>
    <property type="project" value="UniProtKB-KW"/>
</dbReference>
<dbReference type="InterPro" id="IPR002867">
    <property type="entry name" value="IBR_dom"/>
</dbReference>
<comment type="caution">
    <text evidence="10">The sequence shown here is derived from an EMBL/GenBank/DDBJ whole genome shotgun (WGS) entry which is preliminary data.</text>
</comment>
<evidence type="ECO:0000256" key="1">
    <source>
        <dbReference type="ARBA" id="ARBA00004906"/>
    </source>
</evidence>
<dbReference type="EMBL" id="AWGJ01000008">
    <property type="protein sequence ID" value="ODN76999.1"/>
    <property type="molecule type" value="Genomic_DNA"/>
</dbReference>
<keyword evidence="4" id="KW-0677">Repeat</keyword>
<dbReference type="PANTHER" id="PTHR22770">
    <property type="entry name" value="UBIQUITIN CONJUGATING ENZYME 7 INTERACTING PROTEIN-RELATED"/>
    <property type="match status" value="1"/>
</dbReference>
<dbReference type="InterPro" id="IPR044066">
    <property type="entry name" value="TRIAD_supradom"/>
</dbReference>
<keyword evidence="5" id="KW-0863">Zinc-finger</keyword>
<dbReference type="Pfam" id="PF26200">
    <property type="entry name" value="Rcat_RNF216"/>
    <property type="match status" value="1"/>
</dbReference>
<feature type="compositionally biased region" description="Pro residues" evidence="8">
    <location>
        <begin position="183"/>
        <end position="205"/>
    </location>
</feature>
<feature type="region of interest" description="Disordered" evidence="8">
    <location>
        <begin position="1"/>
        <end position="99"/>
    </location>
</feature>
<keyword evidence="6" id="KW-0833">Ubl conjugation pathway</keyword>
<dbReference type="InterPro" id="IPR051628">
    <property type="entry name" value="LUBAC_E3_Ligases"/>
</dbReference>
<feature type="domain" description="RING-type" evidence="9">
    <location>
        <begin position="421"/>
        <end position="631"/>
    </location>
</feature>
<dbReference type="GeneID" id="30156865"/>
<evidence type="ECO:0000313" key="10">
    <source>
        <dbReference type="EMBL" id="ODN76999.1"/>
    </source>
</evidence>
<dbReference type="EMBL" id="AWGJ01000008">
    <property type="protein sequence ID" value="ODN76998.1"/>
    <property type="molecule type" value="Genomic_DNA"/>
</dbReference>
<protein>
    <recommendedName>
        <fullName evidence="9">RING-type domain-containing protein</fullName>
    </recommendedName>
</protein>
<dbReference type="SMART" id="SM00647">
    <property type="entry name" value="IBR"/>
    <property type="match status" value="2"/>
</dbReference>
<dbReference type="RefSeq" id="XP_018992371.1">
    <property type="nucleotide sequence ID" value="XM_019139880.1"/>
</dbReference>
<dbReference type="PANTHER" id="PTHR22770:SF47">
    <property type="entry name" value="E3 UBIQUITIN-PROTEIN LIGASE RNF216"/>
    <property type="match status" value="1"/>
</dbReference>
<dbReference type="CDD" id="cd20353">
    <property type="entry name" value="Rcat_RBR_RNF216"/>
    <property type="match status" value="1"/>
</dbReference>
<keyword evidence="7" id="KW-0862">Zinc</keyword>
<evidence type="ECO:0000256" key="7">
    <source>
        <dbReference type="ARBA" id="ARBA00022833"/>
    </source>
</evidence>
<dbReference type="Proteomes" id="UP000094065">
    <property type="component" value="Unassembled WGS sequence"/>
</dbReference>
<dbReference type="OrthoDB" id="10009520at2759"/>
<evidence type="ECO:0000313" key="11">
    <source>
        <dbReference type="Proteomes" id="UP000094065"/>
    </source>
</evidence>
<name>A0A1E3HKZ0_9TREE</name>
<dbReference type="GO" id="GO:0016740">
    <property type="term" value="F:transferase activity"/>
    <property type="evidence" value="ECO:0007669"/>
    <property type="project" value="UniProtKB-KW"/>
</dbReference>
<feature type="compositionally biased region" description="Polar residues" evidence="8">
    <location>
        <begin position="206"/>
        <end position="216"/>
    </location>
</feature>
<dbReference type="RefSeq" id="XP_018992373.1">
    <property type="nucleotide sequence ID" value="XM_019139885.1"/>
</dbReference>
<sequence>MTSAIEPDTRGRKRRAETDDGNDSDDSVINLHKSPRYKQGNAKAPIDIDSDDSDDSIIFVPHPVKPTAAGRARGSPLTNNSSSHVGRVIPHSSPPAPLPGPSCSVAPLFAVRPLYDAPQPEVSDTPVKKRKADAVEFPAPDEPAVAGPSNHAAPVAVHAQGPLFFPPSSPHERLPDEEAAQLPPLPPSASPSPPPPADAVPPPHTPSSKPALSNNVPPNPLDPNSILIQVLEILPDIDPEYALKDINTILATGRANGLAEIVVDRALEVQGGYPTVKIDKGKGRSAPEESIEQYKLPDHRAEERKGYQYQDRCLRELEIKFSSIPVGYIRQRFQEANSLLVPAYYVLLEKSRLRPLPYNALLRPRKAKAAVRYSVADDDVGKVAFERELAWLEATIGETQREQDEQDARQRLIDAAVAKGEGIECGCCFGDDIPENMFQCENGHLFCKDCTIRNAETKLGDQSTTITCMDTSDCKCPFPESELRRSLSNKSLSLYHRLKQSKELELAAIEGLESCPSCDFSAIIDNPHEKLFRCINESCGHVTCRKCRRPEHIPKTCEEMDAESKLDRRHAVEDAMSAALIRNCPRCTKPFIKESGCNKIVCSNCRTISCYICRQIIKGYEHFDRNPANYAAPIATARCALWDKDANPDEAAILAARDVATAEARAAAARDGINLEDKDLHVALPDRAPQAGHPYAHPAGAPVRLPGQPMPRPLPLPNMQAPHGPLNLQGPGHDQALLARDEHLRNQAAFQLLRQQRFGLPAPFRPELPIPQNVMPAMLPRPPMMAPQPHPVAAHLDPMVQEMNRLRALRQARGDGALPWWGMAPLAPAPPQHVRPQPRSRY</sequence>
<reference evidence="10 11" key="1">
    <citation type="submission" date="2016-06" db="EMBL/GenBank/DDBJ databases">
        <title>Evolution of pathogenesis and genome organization in the Tremellales.</title>
        <authorList>
            <person name="Cuomo C."/>
            <person name="Litvintseva A."/>
            <person name="Heitman J."/>
            <person name="Chen Y."/>
            <person name="Sun S."/>
            <person name="Springer D."/>
            <person name="Dromer F."/>
            <person name="Young S."/>
            <person name="Zeng Q."/>
            <person name="Chapman S."/>
            <person name="Gujja S."/>
            <person name="Saif S."/>
            <person name="Birren B."/>
        </authorList>
    </citation>
    <scope>NUCLEOTIDE SEQUENCE [LARGE SCALE GENOMIC DNA]</scope>
    <source>
        <strain evidence="10 11">CBS 6039</strain>
    </source>
</reference>
<dbReference type="RefSeq" id="XP_018992372.1">
    <property type="nucleotide sequence ID" value="XM_019139881.1"/>
</dbReference>
<dbReference type="RefSeq" id="XP_018992374.1">
    <property type="nucleotide sequence ID" value="XM_019139886.1"/>
</dbReference>
<gene>
    <name evidence="10" type="ORF">L202_05556</name>
</gene>
<comment type="pathway">
    <text evidence="1">Protein modification; protein ubiquitination.</text>
</comment>
<dbReference type="Gene3D" id="1.20.120.1750">
    <property type="match status" value="1"/>
</dbReference>
<organism evidence="10 11">
    <name type="scientific">Cryptococcus amylolentus CBS 6039</name>
    <dbReference type="NCBI Taxonomy" id="1295533"/>
    <lineage>
        <taxon>Eukaryota</taxon>
        <taxon>Fungi</taxon>
        <taxon>Dikarya</taxon>
        <taxon>Basidiomycota</taxon>
        <taxon>Agaricomycotina</taxon>
        <taxon>Tremellomycetes</taxon>
        <taxon>Tremellales</taxon>
        <taxon>Cryptococcaceae</taxon>
        <taxon>Cryptococcus</taxon>
    </lineage>
</organism>
<dbReference type="EMBL" id="AWGJ01000008">
    <property type="protein sequence ID" value="ODN77000.1"/>
    <property type="molecule type" value="Genomic_DNA"/>
</dbReference>
<evidence type="ECO:0000256" key="6">
    <source>
        <dbReference type="ARBA" id="ARBA00022786"/>
    </source>
</evidence>
<dbReference type="InterPro" id="IPR047545">
    <property type="entry name" value="BRcat_RBR_RNF216"/>
</dbReference>